<dbReference type="EMBL" id="LTDL01000014">
    <property type="protein sequence ID" value="OAG31616.1"/>
    <property type="molecule type" value="Genomic_DNA"/>
</dbReference>
<protein>
    <submittedName>
        <fullName evidence="1">Uncharacterized protein</fullName>
    </submittedName>
</protein>
<dbReference type="GeneID" id="93646441"/>
<sequence length="156" mass="17494">MNSPVSIDLAILRKLTSAFEYSQNTLLEVLAKIETSYASTSAALKDINTMDTLMVKGYIYDIVVAYLKGDLTSKLFYVKSCKVHSDLRNILKQIEKCLGTMCTMRTAEEYHNAEKILLAQKEKIVTEAIASLPDIVYKLCNVEAFVLEKKTNVSVL</sequence>
<dbReference type="RefSeq" id="XP_067545217.1">
    <property type="nucleotide sequence ID" value="XM_067687509.1"/>
</dbReference>
<reference evidence="1 2" key="1">
    <citation type="submission" date="2016-02" db="EMBL/GenBank/DDBJ databases">
        <title>Discovery of a natural microsporidian pathogen with a broad tissue tropism in Caenorhabditis elegans.</title>
        <authorList>
            <person name="Luallen R.J."/>
            <person name="Reinke A.W."/>
            <person name="Tong L."/>
            <person name="Botts M.R."/>
            <person name="Felix M.-A."/>
            <person name="Troemel E.R."/>
        </authorList>
    </citation>
    <scope>NUCLEOTIDE SEQUENCE [LARGE SCALE GENOMIC DNA]</scope>
    <source>
        <strain evidence="1 2">JUm2807</strain>
    </source>
</reference>
<evidence type="ECO:0000313" key="2">
    <source>
        <dbReference type="Proteomes" id="UP000185944"/>
    </source>
</evidence>
<evidence type="ECO:0000313" key="1">
    <source>
        <dbReference type="EMBL" id="OAG31616.1"/>
    </source>
</evidence>
<comment type="caution">
    <text evidence="1">The sequence shown here is derived from an EMBL/GenBank/DDBJ whole genome shotgun (WGS) entry which is preliminary data.</text>
</comment>
<organism evidence="1 2">
    <name type="scientific">Nematocida displodere</name>
    <dbReference type="NCBI Taxonomy" id="1805483"/>
    <lineage>
        <taxon>Eukaryota</taxon>
        <taxon>Fungi</taxon>
        <taxon>Fungi incertae sedis</taxon>
        <taxon>Microsporidia</taxon>
        <taxon>Nematocida</taxon>
    </lineage>
</organism>
<dbReference type="VEuPathDB" id="MicrosporidiaDB:NEDG_00091"/>
<gene>
    <name evidence="1" type="ORF">NEDG_00091</name>
</gene>
<dbReference type="Proteomes" id="UP000185944">
    <property type="component" value="Unassembled WGS sequence"/>
</dbReference>
<accession>A0A177EIR4</accession>
<dbReference type="AlphaFoldDB" id="A0A177EIR4"/>
<proteinExistence type="predicted"/>
<keyword evidence="2" id="KW-1185">Reference proteome</keyword>
<name>A0A177EIR4_9MICR</name>